<feature type="chain" id="PRO_5043695215" description="F5/8 type C domain-containing protein" evidence="1">
    <location>
        <begin position="21"/>
        <end position="638"/>
    </location>
</feature>
<name>A0AAU9DHT7_9BACT</name>
<keyword evidence="1" id="KW-0732">Signal</keyword>
<dbReference type="PROSITE" id="PS51257">
    <property type="entry name" value="PROKAR_LIPOPROTEIN"/>
    <property type="match status" value="1"/>
</dbReference>
<dbReference type="Gene3D" id="2.60.120.260">
    <property type="entry name" value="Galactose-binding domain-like"/>
    <property type="match status" value="1"/>
</dbReference>
<protein>
    <recommendedName>
        <fullName evidence="2">F5/8 type C domain-containing protein</fullName>
    </recommendedName>
</protein>
<feature type="signal peptide" evidence="1">
    <location>
        <begin position="1"/>
        <end position="20"/>
    </location>
</feature>
<geneLocation type="plasmid" evidence="3 4">
    <name>pFA5</name>
</geneLocation>
<dbReference type="InterPro" id="IPR000421">
    <property type="entry name" value="FA58C"/>
</dbReference>
<dbReference type="AlphaFoldDB" id="A0AAU9DHT7"/>
<gene>
    <name evidence="3" type="ORF">FUAX_50880</name>
</gene>
<dbReference type="PROSITE" id="PS50022">
    <property type="entry name" value="FA58C_3"/>
    <property type="match status" value="1"/>
</dbReference>
<evidence type="ECO:0000313" key="3">
    <source>
        <dbReference type="EMBL" id="BDD12656.1"/>
    </source>
</evidence>
<keyword evidence="3" id="KW-0614">Plasmid</keyword>
<feature type="domain" description="F5/8 type C" evidence="2">
    <location>
        <begin position="479"/>
        <end position="636"/>
    </location>
</feature>
<keyword evidence="4" id="KW-1185">Reference proteome</keyword>
<evidence type="ECO:0000259" key="2">
    <source>
        <dbReference type="PROSITE" id="PS50022"/>
    </source>
</evidence>
<evidence type="ECO:0000313" key="4">
    <source>
        <dbReference type="Proteomes" id="UP001348817"/>
    </source>
</evidence>
<reference evidence="3 4" key="1">
    <citation type="submission" date="2021-12" db="EMBL/GenBank/DDBJ databases">
        <title>Genome sequencing of bacteria with rrn-lacking chromosome and rrn-plasmid.</title>
        <authorList>
            <person name="Anda M."/>
            <person name="Iwasaki W."/>
        </authorList>
    </citation>
    <scope>NUCLEOTIDE SEQUENCE [LARGE SCALE GENOMIC DNA]</scope>
    <source>
        <strain evidence="3 4">DSM 100852</strain>
        <plasmid evidence="3 4">pFA5</plasmid>
    </source>
</reference>
<dbReference type="Proteomes" id="UP001348817">
    <property type="component" value="Plasmid pFA5"/>
</dbReference>
<accession>A0AAU9DHT7</accession>
<organism evidence="3 4">
    <name type="scientific">Fulvitalea axinellae</name>
    <dbReference type="NCBI Taxonomy" id="1182444"/>
    <lineage>
        <taxon>Bacteria</taxon>
        <taxon>Pseudomonadati</taxon>
        <taxon>Bacteroidota</taxon>
        <taxon>Cytophagia</taxon>
        <taxon>Cytophagales</taxon>
        <taxon>Persicobacteraceae</taxon>
        <taxon>Fulvitalea</taxon>
    </lineage>
</organism>
<evidence type="ECO:0000256" key="1">
    <source>
        <dbReference type="SAM" id="SignalP"/>
    </source>
</evidence>
<dbReference type="Pfam" id="PF00754">
    <property type="entry name" value="F5_F8_type_C"/>
    <property type="match status" value="1"/>
</dbReference>
<dbReference type="RefSeq" id="WP_338395802.1">
    <property type="nucleotide sequence ID" value="NZ_AP025319.1"/>
</dbReference>
<sequence>MRKIYIPWVFALVASVLFTACDDKETQFDAPGEDTFEASPLHVINSVSQYWDTGLFGPKNGFLDFIDTTDTQYQTISYTALANVGTTGKNVWNVLFDTKANMPYSSADVDMLKYFNQDRALGFFAMGEGEKLDNPNALTKNFGFTFEKGPVGALEASGQTLVANNDGFFLKLDQPGDWKVLATAKGKPVIALKGEDQGNQILACGVDIFGNRNAGNVAFYKALMEETAKQSVGNFASKGLNAEGGVPAYEDDNVTIIANKYWSDKVMDIKDRLTQAVSKSKEMSGYPDITAPLRLRIINGEGTFFFHKGEVVLGLGTEQFDGDELGLTVSLGAVAHMWLTKFKERTFRMEGPALLAGVKLANEMGLTGGEDRFLKPLKEMGKAHPDYNKLDYTTLNETNKGDFSVELYAGKFLNLFDKIEAVDAGDSFTEYVRLLSQEPADFPYINAHNDMWILLASSGDVTAATSIMGDEGIAYDNDRVSTPLSYSAEFVNPSEFEATGIAQPGFPLSRLFDGSYSIWHSPWGGGAQPMPHDIIIDMKVARKIGFVFYYPRQGGPKDHIAEAQFFVSDDGENWEDPISEFEWKMPHTNGRKKIYSHLLKKGRYVKMRINDFWRDGETTQGDGDFSVIAELQFYGVEE</sequence>
<dbReference type="InterPro" id="IPR008979">
    <property type="entry name" value="Galactose-bd-like_sf"/>
</dbReference>
<dbReference type="SUPFAM" id="SSF49785">
    <property type="entry name" value="Galactose-binding domain-like"/>
    <property type="match status" value="1"/>
</dbReference>
<dbReference type="KEGG" id="fax:FUAX_50880"/>
<dbReference type="EMBL" id="AP025319">
    <property type="protein sequence ID" value="BDD12656.1"/>
    <property type="molecule type" value="Genomic_DNA"/>
</dbReference>
<proteinExistence type="predicted"/>